<sequence length="205" mass="22084">MDFPVPSDAMVAGVRTAIATLGPTTRAVAAGKCLEIAPPRNETRFWSPHLSIQFSDVRPESSGNAELPHLSDHSVPAGASPDNASDVNCQLFGRFSPRPEIWTFCMFLYFAMALILCGGLLIAYVQWSLGASMTGLWMVPISLLVIVGLHAASLIGQGLSRHQMIELRQQLDQILALAAPETPTAERPALSTADQTPTMRVEITS</sequence>
<keyword evidence="1 2" id="KW-0812">Transmembrane</keyword>
<keyword evidence="1" id="KW-1133">Transmembrane helix</keyword>
<evidence type="ECO:0000313" key="2">
    <source>
        <dbReference type="EMBL" id="KLU02469.1"/>
    </source>
</evidence>
<proteinExistence type="predicted"/>
<comment type="caution">
    <text evidence="2">The sequence shown here is derived from an EMBL/GenBank/DDBJ whole genome shotgun (WGS) entry which is preliminary data.</text>
</comment>
<dbReference type="AlphaFoldDB" id="A0A0J1EAE2"/>
<dbReference type="EMBL" id="LECT01000044">
    <property type="protein sequence ID" value="KLU02469.1"/>
    <property type="molecule type" value="Genomic_DNA"/>
</dbReference>
<dbReference type="PATRIC" id="fig|595434.4.peg.5256"/>
<dbReference type="STRING" id="595434.RISK_005535"/>
<name>A0A0J1EAE2_RHOIS</name>
<accession>A0A0J1EAE2</accession>
<feature type="transmembrane region" description="Helical" evidence="1">
    <location>
        <begin position="137"/>
        <end position="159"/>
    </location>
</feature>
<dbReference type="Proteomes" id="UP000036367">
    <property type="component" value="Unassembled WGS sequence"/>
</dbReference>
<feature type="transmembrane region" description="Helical" evidence="1">
    <location>
        <begin position="101"/>
        <end position="125"/>
    </location>
</feature>
<keyword evidence="3" id="KW-1185">Reference proteome</keyword>
<keyword evidence="1" id="KW-0472">Membrane</keyword>
<evidence type="ECO:0000256" key="1">
    <source>
        <dbReference type="SAM" id="Phobius"/>
    </source>
</evidence>
<reference evidence="2" key="1">
    <citation type="submission" date="2015-05" db="EMBL/GenBank/DDBJ databases">
        <title>Permanent draft genome of Rhodopirellula islandicus K833.</title>
        <authorList>
            <person name="Kizina J."/>
            <person name="Richter M."/>
            <person name="Glockner F.O."/>
            <person name="Harder J."/>
        </authorList>
    </citation>
    <scope>NUCLEOTIDE SEQUENCE [LARGE SCALE GENOMIC DNA]</scope>
    <source>
        <strain evidence="2">K833</strain>
    </source>
</reference>
<gene>
    <name evidence="2" type="ORF">RISK_005535</name>
</gene>
<evidence type="ECO:0000313" key="3">
    <source>
        <dbReference type="Proteomes" id="UP000036367"/>
    </source>
</evidence>
<protein>
    <submittedName>
        <fullName evidence="2">Transmembrane protein</fullName>
    </submittedName>
</protein>
<organism evidence="2 3">
    <name type="scientific">Rhodopirellula islandica</name>
    <dbReference type="NCBI Taxonomy" id="595434"/>
    <lineage>
        <taxon>Bacteria</taxon>
        <taxon>Pseudomonadati</taxon>
        <taxon>Planctomycetota</taxon>
        <taxon>Planctomycetia</taxon>
        <taxon>Pirellulales</taxon>
        <taxon>Pirellulaceae</taxon>
        <taxon>Rhodopirellula</taxon>
    </lineage>
</organism>